<comment type="caution">
    <text evidence="2">The sequence shown here is derived from an EMBL/GenBank/DDBJ whole genome shotgun (WGS) entry which is preliminary data.</text>
</comment>
<dbReference type="STRING" id="86630.A0A367JZ23"/>
<evidence type="ECO:0000313" key="3">
    <source>
        <dbReference type="Proteomes" id="UP000252139"/>
    </source>
</evidence>
<dbReference type="Gene3D" id="1.10.287.1490">
    <property type="match status" value="1"/>
</dbReference>
<feature type="coiled-coil region" evidence="1">
    <location>
        <begin position="43"/>
        <end position="238"/>
    </location>
</feature>
<organism evidence="2 3">
    <name type="scientific">Rhizopus azygosporus</name>
    <name type="common">Rhizopus microsporus var. azygosporus</name>
    <dbReference type="NCBI Taxonomy" id="86630"/>
    <lineage>
        <taxon>Eukaryota</taxon>
        <taxon>Fungi</taxon>
        <taxon>Fungi incertae sedis</taxon>
        <taxon>Mucoromycota</taxon>
        <taxon>Mucoromycotina</taxon>
        <taxon>Mucoromycetes</taxon>
        <taxon>Mucorales</taxon>
        <taxon>Mucorineae</taxon>
        <taxon>Rhizopodaceae</taxon>
        <taxon>Rhizopus</taxon>
    </lineage>
</organism>
<dbReference type="EMBL" id="PJQL01000490">
    <property type="protein sequence ID" value="RCH95214.1"/>
    <property type="molecule type" value="Genomic_DNA"/>
</dbReference>
<keyword evidence="3" id="KW-1185">Reference proteome</keyword>
<name>A0A367JZ23_RHIAZ</name>
<dbReference type="OrthoDB" id="2239932at2759"/>
<evidence type="ECO:0000256" key="1">
    <source>
        <dbReference type="SAM" id="Coils"/>
    </source>
</evidence>
<gene>
    <name evidence="2" type="ORF">CU097_013683</name>
</gene>
<protein>
    <submittedName>
        <fullName evidence="2">Uncharacterized protein</fullName>
    </submittedName>
</protein>
<dbReference type="AlphaFoldDB" id="A0A367JZ23"/>
<dbReference type="Proteomes" id="UP000252139">
    <property type="component" value="Unassembled WGS sequence"/>
</dbReference>
<sequence length="341" mass="40278">MQKSTEKTSFELLDAKMKRNLQDLLAVQKLLKSKSPKEEDRQIQQLQLECSKYQTEAMDYKTRLKEAHEQLISLQDRVTQLQKVEEHTKKHELEHASWKIKLDGLKKDNEELKEINQQLECDINTKSKEITQLESALVAVEKELKNAQERLTEKDKELEECHQRVDQAQDRLNKQDEKLKELLAERIIEKERLQKTIDRLKQENASFEQTMGTLRQENNSLEQRLNELEANNSKNIASVKTKSRIPVLTASLSSSTRNSNDIISDDMSQKMKKDILLYQEKLAELTAQNKELLTAFERSKEYSELLKAYLEESRHESDERYKEILRYREEINQLKRAQIYL</sequence>
<evidence type="ECO:0000313" key="2">
    <source>
        <dbReference type="EMBL" id="RCH95214.1"/>
    </source>
</evidence>
<feature type="coiled-coil region" evidence="1">
    <location>
        <begin position="268"/>
        <end position="295"/>
    </location>
</feature>
<keyword evidence="1" id="KW-0175">Coiled coil</keyword>
<proteinExistence type="predicted"/>
<reference evidence="2 3" key="1">
    <citation type="journal article" date="2018" name="G3 (Bethesda)">
        <title>Phylogenetic and Phylogenomic Definition of Rhizopus Species.</title>
        <authorList>
            <person name="Gryganskyi A.P."/>
            <person name="Golan J."/>
            <person name="Dolatabadi S."/>
            <person name="Mondo S."/>
            <person name="Robb S."/>
            <person name="Idnurm A."/>
            <person name="Muszewska A."/>
            <person name="Steczkiewicz K."/>
            <person name="Masonjones S."/>
            <person name="Liao H.L."/>
            <person name="Gajdeczka M.T."/>
            <person name="Anike F."/>
            <person name="Vuek A."/>
            <person name="Anishchenko I.M."/>
            <person name="Voigt K."/>
            <person name="de Hoog G.S."/>
            <person name="Smith M.E."/>
            <person name="Heitman J."/>
            <person name="Vilgalys R."/>
            <person name="Stajich J.E."/>
        </authorList>
    </citation>
    <scope>NUCLEOTIDE SEQUENCE [LARGE SCALE GENOMIC DNA]</scope>
    <source>
        <strain evidence="2 3">CBS 357.93</strain>
    </source>
</reference>
<accession>A0A367JZ23</accession>